<dbReference type="SUPFAM" id="SSF57424">
    <property type="entry name" value="LDL receptor-like module"/>
    <property type="match status" value="1"/>
</dbReference>
<evidence type="ECO:0000256" key="6">
    <source>
        <dbReference type="SAM" id="MobiDB-lite"/>
    </source>
</evidence>
<keyword evidence="2" id="KW-0677">Repeat</keyword>
<sequence length="152" mass="16184">MVQAQHVRILPQDFHNRIVLRTELLGCPPGTEGNGGQCQRPCAMEEFQCRNGECVLGGPRDLLCDGVTDCPDGTDEAGCGSPSTAPPDVGGSPRTAPRSHHGAGCQRVLGCQGFRGAVGFRVLWFWGVVDCVLRGLECCGLRATMGFGVLWI</sequence>
<feature type="disulfide bond" evidence="5">
    <location>
        <begin position="64"/>
        <end position="79"/>
    </location>
</feature>
<reference evidence="7" key="1">
    <citation type="submission" date="2020-03" db="EMBL/GenBank/DDBJ databases">
        <title>Melopsittacus undulatus (budgerigar) genome, bMelUnd1, maternal haplotype with Z.</title>
        <authorList>
            <person name="Gedman G."/>
            <person name="Mountcastle J."/>
            <person name="Haase B."/>
            <person name="Formenti G."/>
            <person name="Wright T."/>
            <person name="Apodaca J."/>
            <person name="Pelan S."/>
            <person name="Chow W."/>
            <person name="Rhie A."/>
            <person name="Howe K."/>
            <person name="Fedrigo O."/>
            <person name="Jarvis E.D."/>
        </authorList>
    </citation>
    <scope>NUCLEOTIDE SEQUENCE [LARGE SCALE GENOMIC DNA]</scope>
</reference>
<keyword evidence="4" id="KW-0325">Glycoprotein</keyword>
<name>A0A8V5GBI2_MELUD</name>
<organism evidence="7 8">
    <name type="scientific">Melopsittacus undulatus</name>
    <name type="common">Budgerigar</name>
    <name type="synonym">Psittacus undulatus</name>
    <dbReference type="NCBI Taxonomy" id="13146"/>
    <lineage>
        <taxon>Eukaryota</taxon>
        <taxon>Metazoa</taxon>
        <taxon>Chordata</taxon>
        <taxon>Craniata</taxon>
        <taxon>Vertebrata</taxon>
        <taxon>Euteleostomi</taxon>
        <taxon>Archelosauria</taxon>
        <taxon>Archosauria</taxon>
        <taxon>Dinosauria</taxon>
        <taxon>Saurischia</taxon>
        <taxon>Theropoda</taxon>
        <taxon>Coelurosauria</taxon>
        <taxon>Aves</taxon>
        <taxon>Neognathae</taxon>
        <taxon>Neoaves</taxon>
        <taxon>Telluraves</taxon>
        <taxon>Australaves</taxon>
        <taxon>Psittaciformes</taxon>
        <taxon>Psittaculidae</taxon>
        <taxon>Melopsittacus</taxon>
    </lineage>
</organism>
<dbReference type="PROSITE" id="PS50068">
    <property type="entry name" value="LDLRA_2"/>
    <property type="match status" value="1"/>
</dbReference>
<dbReference type="FunFam" id="4.10.400.10:FF:000034">
    <property type="entry name" value="Low-density lipoprotein receptor-related protein 2"/>
    <property type="match status" value="1"/>
</dbReference>
<evidence type="ECO:0000313" key="8">
    <source>
        <dbReference type="Proteomes" id="UP000694405"/>
    </source>
</evidence>
<protein>
    <submittedName>
        <fullName evidence="7">Uncharacterized protein</fullName>
    </submittedName>
</protein>
<dbReference type="AlphaFoldDB" id="A0A8V5GBI2"/>
<evidence type="ECO:0000256" key="1">
    <source>
        <dbReference type="ARBA" id="ARBA00022729"/>
    </source>
</evidence>
<dbReference type="InterPro" id="IPR000421">
    <property type="entry name" value="FA58C"/>
</dbReference>
<dbReference type="InterPro" id="IPR036055">
    <property type="entry name" value="LDL_receptor-like_sf"/>
</dbReference>
<evidence type="ECO:0000256" key="3">
    <source>
        <dbReference type="ARBA" id="ARBA00023157"/>
    </source>
</evidence>
<feature type="disulfide bond" evidence="5">
    <location>
        <begin position="42"/>
        <end position="54"/>
    </location>
</feature>
<keyword evidence="1" id="KW-0732">Signal</keyword>
<proteinExistence type="predicted"/>
<dbReference type="Pfam" id="PF00057">
    <property type="entry name" value="Ldl_recept_a"/>
    <property type="match status" value="1"/>
</dbReference>
<reference evidence="7" key="3">
    <citation type="submission" date="2025-09" db="UniProtKB">
        <authorList>
            <consortium name="Ensembl"/>
        </authorList>
    </citation>
    <scope>IDENTIFICATION</scope>
</reference>
<dbReference type="SMART" id="SM00192">
    <property type="entry name" value="LDLa"/>
    <property type="match status" value="1"/>
</dbReference>
<keyword evidence="8" id="KW-1185">Reference proteome</keyword>
<dbReference type="Gene3D" id="4.10.400.10">
    <property type="entry name" value="Low-density Lipoprotein Receptor"/>
    <property type="match status" value="1"/>
</dbReference>
<comment type="caution">
    <text evidence="5">Lacks conserved residue(s) required for the propagation of feature annotation.</text>
</comment>
<reference evidence="7" key="2">
    <citation type="submission" date="2025-08" db="UniProtKB">
        <authorList>
            <consortium name="Ensembl"/>
        </authorList>
    </citation>
    <scope>IDENTIFICATION</scope>
</reference>
<accession>A0A8V5GBI2</accession>
<dbReference type="CDD" id="cd00112">
    <property type="entry name" value="LDLa"/>
    <property type="match status" value="1"/>
</dbReference>
<keyword evidence="3 5" id="KW-1015">Disulfide bond</keyword>
<evidence type="ECO:0000256" key="4">
    <source>
        <dbReference type="ARBA" id="ARBA00023180"/>
    </source>
</evidence>
<dbReference type="PROSITE" id="PS50022">
    <property type="entry name" value="FA58C_3"/>
    <property type="match status" value="1"/>
</dbReference>
<dbReference type="InterPro" id="IPR008979">
    <property type="entry name" value="Galactose-bd-like_sf"/>
</dbReference>
<evidence type="ECO:0000313" key="7">
    <source>
        <dbReference type="Ensembl" id="ENSMUNP00000026556.1"/>
    </source>
</evidence>
<dbReference type="InterPro" id="IPR002172">
    <property type="entry name" value="LDrepeatLR_classA_rpt"/>
</dbReference>
<dbReference type="Proteomes" id="UP000694405">
    <property type="component" value="Chromosome 1"/>
</dbReference>
<dbReference type="Ensembl" id="ENSMUNT00000035629.1">
    <property type="protein sequence ID" value="ENSMUNP00000026556.1"/>
    <property type="gene ID" value="ENSMUNG00000021587.1"/>
</dbReference>
<dbReference type="Gene3D" id="2.60.120.260">
    <property type="entry name" value="Galactose-binding domain-like"/>
    <property type="match status" value="1"/>
</dbReference>
<dbReference type="SUPFAM" id="SSF49785">
    <property type="entry name" value="Galactose-binding domain-like"/>
    <property type="match status" value="1"/>
</dbReference>
<dbReference type="PROSITE" id="PS01286">
    <property type="entry name" value="FA58C_2"/>
    <property type="match status" value="1"/>
</dbReference>
<evidence type="ECO:0000256" key="5">
    <source>
        <dbReference type="PROSITE-ProRule" id="PRU00124"/>
    </source>
</evidence>
<evidence type="ECO:0000256" key="2">
    <source>
        <dbReference type="ARBA" id="ARBA00022737"/>
    </source>
</evidence>
<feature type="region of interest" description="Disordered" evidence="6">
    <location>
        <begin position="75"/>
        <end position="99"/>
    </location>
</feature>